<dbReference type="Proteomes" id="UP000521199">
    <property type="component" value="Unassembled WGS sequence"/>
</dbReference>
<dbReference type="GO" id="GO:0004070">
    <property type="term" value="F:aspartate carbamoyltransferase activity"/>
    <property type="evidence" value="ECO:0007669"/>
    <property type="project" value="UniProtKB-UniRule"/>
</dbReference>
<feature type="binding site" evidence="7">
    <location>
        <position position="64"/>
    </location>
    <ligand>
        <name>carbamoyl phosphate</name>
        <dbReference type="ChEBI" id="CHEBI:58228"/>
    </ligand>
</feature>
<comment type="similarity">
    <text evidence="2 7">Belongs to the aspartate/ornithine carbamoyltransferase superfamily. ATCase family.</text>
</comment>
<dbReference type="PROSITE" id="PS00097">
    <property type="entry name" value="CARBAMOYLTRANSFERASE"/>
    <property type="match status" value="1"/>
</dbReference>
<gene>
    <name evidence="7" type="primary">pyrB</name>
    <name evidence="10" type="ORF">HNQ52_000772</name>
</gene>
<evidence type="ECO:0000256" key="2">
    <source>
        <dbReference type="ARBA" id="ARBA00008896"/>
    </source>
</evidence>
<dbReference type="HAMAP" id="MF_00001">
    <property type="entry name" value="Asp_carb_tr"/>
    <property type="match status" value="1"/>
</dbReference>
<dbReference type="GO" id="GO:0006207">
    <property type="term" value="P:'de novo' pyrimidine nucleobase biosynthetic process"/>
    <property type="evidence" value="ECO:0007669"/>
    <property type="project" value="InterPro"/>
</dbReference>
<dbReference type="Pfam" id="PF02729">
    <property type="entry name" value="OTCace_N"/>
    <property type="match status" value="1"/>
</dbReference>
<dbReference type="GO" id="GO:0006520">
    <property type="term" value="P:amino acid metabolic process"/>
    <property type="evidence" value="ECO:0007669"/>
    <property type="project" value="InterPro"/>
</dbReference>
<keyword evidence="4 7" id="KW-0665">Pyrimidine biosynthesis</keyword>
<comment type="catalytic activity">
    <reaction evidence="6 7">
        <text>carbamoyl phosphate + L-aspartate = N-carbamoyl-L-aspartate + phosphate + H(+)</text>
        <dbReference type="Rhea" id="RHEA:20013"/>
        <dbReference type="ChEBI" id="CHEBI:15378"/>
        <dbReference type="ChEBI" id="CHEBI:29991"/>
        <dbReference type="ChEBI" id="CHEBI:32814"/>
        <dbReference type="ChEBI" id="CHEBI:43474"/>
        <dbReference type="ChEBI" id="CHEBI:58228"/>
        <dbReference type="EC" id="2.1.3.2"/>
    </reaction>
</comment>
<dbReference type="InterPro" id="IPR036901">
    <property type="entry name" value="Asp/Orn_carbamoylTrfase_sf"/>
</dbReference>
<evidence type="ECO:0000259" key="9">
    <source>
        <dbReference type="Pfam" id="PF02729"/>
    </source>
</evidence>
<feature type="binding site" evidence="7">
    <location>
        <position position="92"/>
    </location>
    <ligand>
        <name>L-aspartate</name>
        <dbReference type="ChEBI" id="CHEBI:29991"/>
    </ligand>
</feature>
<dbReference type="NCBIfam" id="NF002032">
    <property type="entry name" value="PRK00856.1"/>
    <property type="match status" value="1"/>
</dbReference>
<feature type="domain" description="Aspartate/ornithine carbamoyltransferase carbamoyl-P binding" evidence="9">
    <location>
        <begin position="13"/>
        <end position="157"/>
    </location>
</feature>
<dbReference type="GO" id="GO:0016597">
    <property type="term" value="F:amino acid binding"/>
    <property type="evidence" value="ECO:0007669"/>
    <property type="project" value="InterPro"/>
</dbReference>
<keyword evidence="3 7" id="KW-0808">Transferase</keyword>
<evidence type="ECO:0000256" key="7">
    <source>
        <dbReference type="HAMAP-Rule" id="MF_00001"/>
    </source>
</evidence>
<dbReference type="PRINTS" id="PR00101">
    <property type="entry name" value="ATCASE"/>
</dbReference>
<comment type="subunit">
    <text evidence="7">Heterododecamer (2C3:3R2) of six catalytic PyrB chains organized as two trimers (C3), and six regulatory PyrI chains organized as three dimers (R2).</text>
</comment>
<feature type="domain" description="Aspartate/ornithine carbamoyltransferase Asp/Orn-binding" evidence="8">
    <location>
        <begin position="166"/>
        <end position="310"/>
    </location>
</feature>
<evidence type="ECO:0000256" key="1">
    <source>
        <dbReference type="ARBA" id="ARBA00004852"/>
    </source>
</evidence>
<dbReference type="SUPFAM" id="SSF53671">
    <property type="entry name" value="Aspartate/ornithine carbamoyltransferase"/>
    <property type="match status" value="1"/>
</dbReference>
<organism evidence="10 11">
    <name type="scientific">Chiayiivirga flava</name>
    <dbReference type="NCBI Taxonomy" id="659595"/>
    <lineage>
        <taxon>Bacteria</taxon>
        <taxon>Pseudomonadati</taxon>
        <taxon>Pseudomonadota</taxon>
        <taxon>Gammaproteobacteria</taxon>
        <taxon>Lysobacterales</taxon>
        <taxon>Lysobacteraceae</taxon>
        <taxon>Chiayiivirga</taxon>
    </lineage>
</organism>
<feature type="binding site" evidence="7">
    <location>
        <position position="114"/>
    </location>
    <ligand>
        <name>carbamoyl phosphate</name>
        <dbReference type="ChEBI" id="CHEBI:58228"/>
    </ligand>
</feature>
<comment type="caution">
    <text evidence="10">The sequence shown here is derived from an EMBL/GenBank/DDBJ whole genome shotgun (WGS) entry which is preliminary data.</text>
</comment>
<feature type="binding site" evidence="7">
    <location>
        <position position="232"/>
    </location>
    <ligand>
        <name>L-aspartate</name>
        <dbReference type="ChEBI" id="CHEBI:29991"/>
    </ligand>
</feature>
<comment type="pathway">
    <text evidence="1 7">Pyrimidine metabolism; UMP biosynthesis via de novo pathway; (S)-dihydroorotate from bicarbonate: step 2/3.</text>
</comment>
<dbReference type="AlphaFoldDB" id="A0A7W8D5T4"/>
<sequence length="317" mass="33669">METPQLDAAGDLRHLLTLDGLGRERITTLLDAAQALRPHALGRVAAQPLAGRTVVNLFFENSTRTRSSFHLAARRLGADVLDFDVGSSSARKGESLIDTLRNLEAMGADLFVVRHSESAAVAALAAAAAPATSIVNAGDGRNAHPTQGLLDLLTIRQHKGSDFGALTVAIVGDIAHSRVARSDIHGLRALGVGTLRIAAPANLLPAERWPGVEICHDVDSALRDADVVIALRLQRERMEEGLVDSLDGYWRDWGLTPPRLRLARPDAIVMHPGPMNRGVEIDDAVADGAQSVILAQVANGVAVRMAILAQLANRTAP</sequence>
<dbReference type="InterPro" id="IPR006132">
    <property type="entry name" value="Asp/Orn_carbamoyltranf_P-bd"/>
</dbReference>
<evidence type="ECO:0000313" key="11">
    <source>
        <dbReference type="Proteomes" id="UP000521199"/>
    </source>
</evidence>
<feature type="binding site" evidence="7">
    <location>
        <position position="274"/>
    </location>
    <ligand>
        <name>carbamoyl phosphate</name>
        <dbReference type="ChEBI" id="CHEBI:58228"/>
    </ligand>
</feature>
<protein>
    <recommendedName>
        <fullName evidence="7">Aspartate carbamoyltransferase</fullName>
        <ecNumber evidence="7">2.1.3.2</ecNumber>
    </recommendedName>
    <alternativeName>
        <fullName evidence="7">Aspartate transcarbamylase</fullName>
        <shortName evidence="7">ATCase</shortName>
    </alternativeName>
</protein>
<dbReference type="EC" id="2.1.3.2" evidence="7"/>
<feature type="binding site" evidence="7">
    <location>
        <position position="144"/>
    </location>
    <ligand>
        <name>carbamoyl phosphate</name>
        <dbReference type="ChEBI" id="CHEBI:58228"/>
    </ligand>
</feature>
<dbReference type="PRINTS" id="PR00100">
    <property type="entry name" value="AOTCASE"/>
</dbReference>
<feature type="binding site" evidence="7">
    <location>
        <position position="178"/>
    </location>
    <ligand>
        <name>L-aspartate</name>
        <dbReference type="ChEBI" id="CHEBI:29991"/>
    </ligand>
</feature>
<dbReference type="InterPro" id="IPR006131">
    <property type="entry name" value="Asp_carbamoyltransf_Asp/Orn-bd"/>
</dbReference>
<dbReference type="InterPro" id="IPR006130">
    <property type="entry name" value="Asp/Orn_carbamoylTrfase"/>
</dbReference>
<dbReference type="EMBL" id="JACHHP010000001">
    <property type="protein sequence ID" value="MBB5207256.1"/>
    <property type="molecule type" value="Genomic_DNA"/>
</dbReference>
<dbReference type="NCBIfam" id="TIGR00670">
    <property type="entry name" value="asp_carb_tr"/>
    <property type="match status" value="1"/>
</dbReference>
<dbReference type="PANTHER" id="PTHR45753:SF6">
    <property type="entry name" value="ASPARTATE CARBAMOYLTRANSFERASE"/>
    <property type="match status" value="1"/>
</dbReference>
<evidence type="ECO:0000313" key="10">
    <source>
        <dbReference type="EMBL" id="MBB5207256.1"/>
    </source>
</evidence>
<reference evidence="10 11" key="1">
    <citation type="submission" date="2020-08" db="EMBL/GenBank/DDBJ databases">
        <title>Genomic Encyclopedia of Type Strains, Phase IV (KMG-IV): sequencing the most valuable type-strain genomes for metagenomic binning, comparative biology and taxonomic classification.</title>
        <authorList>
            <person name="Goeker M."/>
        </authorList>
    </citation>
    <scope>NUCLEOTIDE SEQUENCE [LARGE SCALE GENOMIC DNA]</scope>
    <source>
        <strain evidence="10 11">DSM 24163</strain>
    </source>
</reference>
<feature type="binding site" evidence="7">
    <location>
        <position position="65"/>
    </location>
    <ligand>
        <name>carbamoyl phosphate</name>
        <dbReference type="ChEBI" id="CHEBI:58228"/>
    </ligand>
</feature>
<accession>A0A7W8D5T4</accession>
<dbReference type="GO" id="GO:0044205">
    <property type="term" value="P:'de novo' UMP biosynthetic process"/>
    <property type="evidence" value="ECO:0007669"/>
    <property type="project" value="UniProtKB-UniRule"/>
</dbReference>
<comment type="function">
    <text evidence="5 7">Catalyzes the condensation of carbamoyl phosphate and aspartate to form carbamoyl aspartate and inorganic phosphate, the committed step in the de novo pyrimidine nucleotide biosynthesis pathway.</text>
</comment>
<feature type="binding site" evidence="7">
    <location>
        <position position="273"/>
    </location>
    <ligand>
        <name>carbamoyl phosphate</name>
        <dbReference type="ChEBI" id="CHEBI:58228"/>
    </ligand>
</feature>
<evidence type="ECO:0000256" key="6">
    <source>
        <dbReference type="ARBA" id="ARBA00048859"/>
    </source>
</evidence>
<dbReference type="UniPathway" id="UPA00070">
    <property type="reaction ID" value="UER00116"/>
</dbReference>
<feature type="binding site" evidence="7">
    <location>
        <position position="147"/>
    </location>
    <ligand>
        <name>carbamoyl phosphate</name>
        <dbReference type="ChEBI" id="CHEBI:58228"/>
    </ligand>
</feature>
<evidence type="ECO:0000256" key="5">
    <source>
        <dbReference type="ARBA" id="ARBA00043884"/>
    </source>
</evidence>
<proteinExistence type="inferred from homology"/>
<dbReference type="InterPro" id="IPR002082">
    <property type="entry name" value="Asp_carbamoyltransf"/>
</dbReference>
<name>A0A7W8D5T4_9GAMM</name>
<dbReference type="Gene3D" id="3.40.50.1370">
    <property type="entry name" value="Aspartate/ornithine carbamoyltransferase"/>
    <property type="match status" value="2"/>
</dbReference>
<dbReference type="Pfam" id="PF00185">
    <property type="entry name" value="OTCace"/>
    <property type="match status" value="1"/>
</dbReference>
<dbReference type="GO" id="GO:0005829">
    <property type="term" value="C:cytosol"/>
    <property type="evidence" value="ECO:0007669"/>
    <property type="project" value="TreeGrafter"/>
</dbReference>
<evidence type="ECO:0000256" key="3">
    <source>
        <dbReference type="ARBA" id="ARBA00022679"/>
    </source>
</evidence>
<evidence type="ECO:0000256" key="4">
    <source>
        <dbReference type="ARBA" id="ARBA00022975"/>
    </source>
</evidence>
<dbReference type="RefSeq" id="WP_183959774.1">
    <property type="nucleotide sequence ID" value="NZ_JACHHP010000001.1"/>
</dbReference>
<evidence type="ECO:0000259" key="8">
    <source>
        <dbReference type="Pfam" id="PF00185"/>
    </source>
</evidence>
<keyword evidence="11" id="KW-1185">Reference proteome</keyword>
<dbReference type="PANTHER" id="PTHR45753">
    <property type="entry name" value="ORNITHINE CARBAMOYLTRANSFERASE, MITOCHONDRIAL"/>
    <property type="match status" value="1"/>
</dbReference>